<evidence type="ECO:0000256" key="5">
    <source>
        <dbReference type="SAM" id="Phobius"/>
    </source>
</evidence>
<keyword evidence="4 5" id="KW-1133">Transmembrane helix</keyword>
<name>A0ABP5B505_9ACTN</name>
<dbReference type="InterPro" id="IPR051676">
    <property type="entry name" value="UPF0053_domain"/>
</dbReference>
<dbReference type="EMBL" id="BAAAMY010000014">
    <property type="protein sequence ID" value="GAA1931483.1"/>
    <property type="molecule type" value="Genomic_DNA"/>
</dbReference>
<keyword evidence="4 5" id="KW-0812">Transmembrane</keyword>
<evidence type="ECO:0000256" key="4">
    <source>
        <dbReference type="PROSITE-ProRule" id="PRU01193"/>
    </source>
</evidence>
<feature type="transmembrane region" description="Helical" evidence="5">
    <location>
        <begin position="98"/>
        <end position="120"/>
    </location>
</feature>
<comment type="subcellular location">
    <subcellularLocation>
        <location evidence="1">Cell membrane</location>
        <topology evidence="1">Multi-pass membrane protein</topology>
    </subcellularLocation>
</comment>
<dbReference type="PANTHER" id="PTHR43099">
    <property type="entry name" value="UPF0053 PROTEIN YRKA"/>
    <property type="match status" value="1"/>
</dbReference>
<dbReference type="Proteomes" id="UP001501612">
    <property type="component" value="Unassembled WGS sequence"/>
</dbReference>
<dbReference type="PROSITE" id="PS51371">
    <property type="entry name" value="CBS"/>
    <property type="match status" value="1"/>
</dbReference>
<evidence type="ECO:0000313" key="8">
    <source>
        <dbReference type="EMBL" id="GAA1931483.1"/>
    </source>
</evidence>
<comment type="caution">
    <text evidence="8">The sequence shown here is derived from an EMBL/GenBank/DDBJ whole genome shotgun (WGS) entry which is preliminary data.</text>
</comment>
<accession>A0ABP5B505</accession>
<reference evidence="9" key="1">
    <citation type="journal article" date="2019" name="Int. J. Syst. Evol. Microbiol.">
        <title>The Global Catalogue of Microorganisms (GCM) 10K type strain sequencing project: providing services to taxonomists for standard genome sequencing and annotation.</title>
        <authorList>
            <consortium name="The Broad Institute Genomics Platform"/>
            <consortium name="The Broad Institute Genome Sequencing Center for Infectious Disease"/>
            <person name="Wu L."/>
            <person name="Ma J."/>
        </authorList>
    </citation>
    <scope>NUCLEOTIDE SEQUENCE [LARGE SCALE GENOMIC DNA]</scope>
    <source>
        <strain evidence="9">JCM 14046</strain>
    </source>
</reference>
<proteinExistence type="predicted"/>
<dbReference type="PANTHER" id="PTHR43099:SF5">
    <property type="entry name" value="HLYC_CORC FAMILY TRANSPORTER"/>
    <property type="match status" value="1"/>
</dbReference>
<keyword evidence="4 5" id="KW-0472">Membrane</keyword>
<dbReference type="Gene3D" id="3.10.580.10">
    <property type="entry name" value="CBS-domain"/>
    <property type="match status" value="1"/>
</dbReference>
<protein>
    <submittedName>
        <fullName evidence="8">Hemolysin family protein</fullName>
    </submittedName>
</protein>
<dbReference type="Pfam" id="PF00571">
    <property type="entry name" value="CBS"/>
    <property type="match status" value="1"/>
</dbReference>
<keyword evidence="3" id="KW-0129">CBS domain</keyword>
<keyword evidence="9" id="KW-1185">Reference proteome</keyword>
<evidence type="ECO:0000256" key="2">
    <source>
        <dbReference type="ARBA" id="ARBA00022475"/>
    </source>
</evidence>
<evidence type="ECO:0000259" key="7">
    <source>
        <dbReference type="PROSITE" id="PS51846"/>
    </source>
</evidence>
<gene>
    <name evidence="8" type="ORF">GCM10009737_36810</name>
</gene>
<evidence type="ECO:0000256" key="3">
    <source>
        <dbReference type="PROSITE-ProRule" id="PRU00703"/>
    </source>
</evidence>
<evidence type="ECO:0000259" key="6">
    <source>
        <dbReference type="PROSITE" id="PS51371"/>
    </source>
</evidence>
<dbReference type="PROSITE" id="PS51846">
    <property type="entry name" value="CNNM"/>
    <property type="match status" value="1"/>
</dbReference>
<dbReference type="InterPro" id="IPR046342">
    <property type="entry name" value="CBS_dom_sf"/>
</dbReference>
<feature type="domain" description="CBS" evidence="6">
    <location>
        <begin position="285"/>
        <end position="340"/>
    </location>
</feature>
<feature type="transmembrane region" description="Helical" evidence="5">
    <location>
        <begin position="6"/>
        <end position="30"/>
    </location>
</feature>
<dbReference type="SUPFAM" id="SSF54631">
    <property type="entry name" value="CBS-domain pair"/>
    <property type="match status" value="1"/>
</dbReference>
<dbReference type="RefSeq" id="WP_344009389.1">
    <property type="nucleotide sequence ID" value="NZ_BAAAMY010000014.1"/>
</dbReference>
<feature type="transmembrane region" description="Helical" evidence="5">
    <location>
        <begin position="57"/>
        <end position="78"/>
    </location>
</feature>
<evidence type="ECO:0000256" key="1">
    <source>
        <dbReference type="ARBA" id="ARBA00004651"/>
    </source>
</evidence>
<dbReference type="InterPro" id="IPR000644">
    <property type="entry name" value="CBS_dom"/>
</dbReference>
<sequence>MTSNPLMVVAVTVVLIVLSAFFVAVEFALLGARRHRLEELAPTSRAARAALRSHGELTVLLAGSQLGITACALGLGAVTKPALDYALRPLLADIGAPGWLATAAAFAIALVVVTFLHLVIGEMAPKSWAIAHPETAATMLAIPMRGFMWVFRPVLVFLNEAANWLLRRVGVTPQESVSSGQDPSDLRQLIEHSANVGALDPAFSAHLTETLDLQNLTLGELVDVRRVATAVAADATVADVRRVARDSGHLRVLVADPAGGAGRYAGFVHVRDTLPEPDERRADTMLRPLPTLAGDTPVYEAVRQMREARAHLVLVSTAEGTGVITLSDVLTRLFPHPVEEDAEVETARA</sequence>
<organism evidence="8 9">
    <name type="scientific">Nocardioides lentus</name>
    <dbReference type="NCBI Taxonomy" id="338077"/>
    <lineage>
        <taxon>Bacteria</taxon>
        <taxon>Bacillati</taxon>
        <taxon>Actinomycetota</taxon>
        <taxon>Actinomycetes</taxon>
        <taxon>Propionibacteriales</taxon>
        <taxon>Nocardioidaceae</taxon>
        <taxon>Nocardioides</taxon>
    </lineage>
</organism>
<dbReference type="InterPro" id="IPR002550">
    <property type="entry name" value="CNNM"/>
</dbReference>
<evidence type="ECO:0000313" key="9">
    <source>
        <dbReference type="Proteomes" id="UP001501612"/>
    </source>
</evidence>
<keyword evidence="2" id="KW-1003">Cell membrane</keyword>
<dbReference type="Pfam" id="PF01595">
    <property type="entry name" value="CNNM"/>
    <property type="match status" value="1"/>
</dbReference>
<feature type="domain" description="CNNM transmembrane" evidence="7">
    <location>
        <begin position="1"/>
        <end position="203"/>
    </location>
</feature>